<evidence type="ECO:0000256" key="1">
    <source>
        <dbReference type="SAM" id="Phobius"/>
    </source>
</evidence>
<dbReference type="RefSeq" id="WP_270110383.1">
    <property type="nucleotide sequence ID" value="NZ_JAPZVP010000008.1"/>
</dbReference>
<evidence type="ECO:0000313" key="2">
    <source>
        <dbReference type="EMBL" id="MDA1360446.1"/>
    </source>
</evidence>
<dbReference type="AlphaFoldDB" id="A0A9X3SQR3"/>
<reference evidence="2" key="1">
    <citation type="submission" date="2022-12" db="EMBL/GenBank/DDBJ databases">
        <title>Gycomyces niveus sp.nov.,a novel actinomycete isolated from soil in Shouguan.</title>
        <authorList>
            <person name="Yang X."/>
        </authorList>
    </citation>
    <scope>NUCLEOTIDE SEQUENCE</scope>
    <source>
        <strain evidence="2">NEAU-A15</strain>
    </source>
</reference>
<comment type="caution">
    <text evidence="2">The sequence shown here is derived from an EMBL/GenBank/DDBJ whole genome shotgun (WGS) entry which is preliminary data.</text>
</comment>
<organism evidence="2 3">
    <name type="scientific">Glycomyces luteolus</name>
    <dbReference type="NCBI Taxonomy" id="2670330"/>
    <lineage>
        <taxon>Bacteria</taxon>
        <taxon>Bacillati</taxon>
        <taxon>Actinomycetota</taxon>
        <taxon>Actinomycetes</taxon>
        <taxon>Glycomycetales</taxon>
        <taxon>Glycomycetaceae</taxon>
        <taxon>Glycomyces</taxon>
    </lineage>
</organism>
<name>A0A9X3SQR3_9ACTN</name>
<feature type="transmembrane region" description="Helical" evidence="1">
    <location>
        <begin position="32"/>
        <end position="51"/>
    </location>
</feature>
<keyword evidence="3" id="KW-1185">Reference proteome</keyword>
<keyword evidence="1" id="KW-0812">Transmembrane</keyword>
<accession>A0A9X3SQR3</accession>
<feature type="transmembrane region" description="Helical" evidence="1">
    <location>
        <begin position="97"/>
        <end position="116"/>
    </location>
</feature>
<proteinExistence type="predicted"/>
<dbReference type="Proteomes" id="UP001146067">
    <property type="component" value="Unassembled WGS sequence"/>
</dbReference>
<keyword evidence="1" id="KW-0472">Membrane</keyword>
<keyword evidence="1" id="KW-1133">Transmembrane helix</keyword>
<feature type="transmembrane region" description="Helical" evidence="1">
    <location>
        <begin position="122"/>
        <end position="139"/>
    </location>
</feature>
<dbReference type="EMBL" id="JAPZVP010000008">
    <property type="protein sequence ID" value="MDA1360446.1"/>
    <property type="molecule type" value="Genomic_DNA"/>
</dbReference>
<protein>
    <submittedName>
        <fullName evidence="2">Uncharacterized protein</fullName>
    </submittedName>
</protein>
<sequence length="154" mass="16696">MESRLTPEEAQAALASVEQSRSDIADRLYTPWWYHPALGLLVGGLITVTFADLHSSILIGVLIAYGAGLGALVTAYRRKSGVWLNGTEGGPKARRSIFRFFGSLLVVVIIGAAFAIGMEIRWTAPIVGFVVAVAIAVWGRHFDKVLRAELRETS</sequence>
<evidence type="ECO:0000313" key="3">
    <source>
        <dbReference type="Proteomes" id="UP001146067"/>
    </source>
</evidence>
<gene>
    <name evidence="2" type="ORF">O1R50_12480</name>
</gene>
<feature type="transmembrane region" description="Helical" evidence="1">
    <location>
        <begin position="57"/>
        <end position="76"/>
    </location>
</feature>